<evidence type="ECO:0000259" key="2">
    <source>
        <dbReference type="PROSITE" id="PS50090"/>
    </source>
</evidence>
<evidence type="ECO:0000259" key="3">
    <source>
        <dbReference type="PROSITE" id="PS51294"/>
    </source>
</evidence>
<dbReference type="EMBL" id="MN790761">
    <property type="protein sequence ID" value="QIZ31319.1"/>
    <property type="molecule type" value="mRNA"/>
</dbReference>
<dbReference type="PANTHER" id="PTHR47122:SF8">
    <property type="entry name" value="MYB-LIKE DOMAIN-CONTAINING PROTEIN"/>
    <property type="match status" value="1"/>
</dbReference>
<feature type="region of interest" description="Disordered" evidence="1">
    <location>
        <begin position="62"/>
        <end position="113"/>
    </location>
</feature>
<feature type="compositionally biased region" description="Polar residues" evidence="1">
    <location>
        <begin position="715"/>
        <end position="730"/>
    </location>
</feature>
<feature type="compositionally biased region" description="Polar residues" evidence="1">
    <location>
        <begin position="153"/>
        <end position="162"/>
    </location>
</feature>
<dbReference type="Pfam" id="PF00249">
    <property type="entry name" value="Myb_DNA-binding"/>
    <property type="match status" value="1"/>
</dbReference>
<sequence length="739" mass="82657">MATLDGRKDALDFEFLQGTLGEKDASGLKESMDPLVYKLVRVEGDGTYVPATEDEVEHLLDGRDQKSPKARRKHINSQNIAKASATDDSPSSDSFAEDGDVTGLSEPEDAEAERRKLNAKLEFLEVMLQRVNEEERLRIASGIPGHSSRFRLNKTSSNNSKWDYSRGSPDSVSHVLSADAPFHESPSPVNSGSVDEHAVLDIEKNFDGSPPPRVEAIAKPDSNAVNNDICLDNLSIRELHEAFRRTFGRETSVKDKQWLKRRISMGLNNPRDVVNNNVVLENKPSSHKKLEKDFSIESRNIIDQPVHSFATIQPIRSKVAAGSAFESFGIKQPHGRIGSTSHFMEVEKVTNGFEIDFVDHGMRAGKTLRKPKAEYGENEEILGTQRMAGKTVRKPKSEYIDYDEDLDAEKTAGKRFRKPKVEYGEYDEFLGSEKTAGKRMRKPTRRYIEELSEEEPRAYTGRIVPAVRDSGHGHSPLKSRIRPPFLNGVEGMALVTRQDSLGGSGIQVPFVSRVRRGRPRKNCTSLLKYNPNGMAAKLVKKALSVRAARYDGDAADMKWRTRLPSESVEQTVDENSQNDENMLLPVTTEEQSISDPLDYDMEDDNSDDYVATVPTAKGGTRRKHHRAWTLGEVMKLVEGVQRCGAGRWSEIKRLAFSAYGHRTSVDLKDKWRNLLRASYAQLQSNKEGRSQRKHASVPIPAPILVRVRELAAMQSRSLSTPNSSSVSRSGRTVHKKLPV</sequence>
<organism evidence="4">
    <name type="scientific">Larix kaempferi</name>
    <dbReference type="NCBI Taxonomy" id="54800"/>
    <lineage>
        <taxon>Eukaryota</taxon>
        <taxon>Viridiplantae</taxon>
        <taxon>Streptophyta</taxon>
        <taxon>Embryophyta</taxon>
        <taxon>Tracheophyta</taxon>
        <taxon>Spermatophyta</taxon>
        <taxon>Pinopsida</taxon>
        <taxon>Pinidae</taxon>
        <taxon>Conifers I</taxon>
        <taxon>Pinales</taxon>
        <taxon>Pinaceae</taxon>
        <taxon>Larix</taxon>
    </lineage>
</organism>
<dbReference type="PANTHER" id="PTHR47122">
    <property type="entry name" value="MYB-LIKE DNA-BINDING DOMAIN CONTAINING PROTEIN, EXPRESSED"/>
    <property type="match status" value="1"/>
</dbReference>
<dbReference type="CDD" id="cd11660">
    <property type="entry name" value="SANT_TRF"/>
    <property type="match status" value="1"/>
</dbReference>
<dbReference type="SUPFAM" id="SSF46689">
    <property type="entry name" value="Homeodomain-like"/>
    <property type="match status" value="1"/>
</dbReference>
<dbReference type="PROSITE" id="PS50090">
    <property type="entry name" value="MYB_LIKE"/>
    <property type="match status" value="1"/>
</dbReference>
<reference evidence="4" key="1">
    <citation type="journal article" date="2020" name="Forests">
        <title>Effects of Cutting, Pruning, and Grafting on the Expression of Age-Related Genes in Larix kaempferi.</title>
        <authorList>
            <person name="Zhang Y."/>
            <person name="Zang Q.-L."/>
            <person name="Qi L.-W."/>
            <person name="Han S.-Y."/>
            <person name="Li W.-F."/>
        </authorList>
    </citation>
    <scope>NUCLEOTIDE SEQUENCE</scope>
</reference>
<accession>A0A6H1QUG5</accession>
<dbReference type="InterPro" id="IPR017930">
    <property type="entry name" value="Myb_dom"/>
</dbReference>
<dbReference type="AlphaFoldDB" id="A0A6H1QUG5"/>
<evidence type="ECO:0000256" key="1">
    <source>
        <dbReference type="SAM" id="MobiDB-lite"/>
    </source>
</evidence>
<feature type="region of interest" description="Disordered" evidence="1">
    <location>
        <begin position="715"/>
        <end position="739"/>
    </location>
</feature>
<feature type="region of interest" description="Disordered" evidence="1">
    <location>
        <begin position="145"/>
        <end position="168"/>
    </location>
</feature>
<dbReference type="InterPro" id="IPR009057">
    <property type="entry name" value="Homeodomain-like_sf"/>
</dbReference>
<feature type="domain" description="Myb-like" evidence="2">
    <location>
        <begin position="620"/>
        <end position="675"/>
    </location>
</feature>
<evidence type="ECO:0000313" key="4">
    <source>
        <dbReference type="EMBL" id="QIZ31319.1"/>
    </source>
</evidence>
<dbReference type="Gene3D" id="1.10.246.220">
    <property type="match status" value="1"/>
</dbReference>
<feature type="compositionally biased region" description="Low complexity" evidence="1">
    <location>
        <begin position="81"/>
        <end position="94"/>
    </location>
</feature>
<feature type="compositionally biased region" description="Acidic residues" evidence="1">
    <location>
        <begin position="95"/>
        <end position="111"/>
    </location>
</feature>
<protein>
    <submittedName>
        <fullName evidence="4">TRF-like 6</fullName>
    </submittedName>
</protein>
<feature type="domain" description="HTH myb-type" evidence="3">
    <location>
        <begin position="620"/>
        <end position="679"/>
    </location>
</feature>
<dbReference type="PROSITE" id="PS51294">
    <property type="entry name" value="HTH_MYB"/>
    <property type="match status" value="1"/>
</dbReference>
<proteinExistence type="evidence at transcript level"/>
<dbReference type="InterPro" id="IPR001005">
    <property type="entry name" value="SANT/Myb"/>
</dbReference>
<name>A0A6H1QUG5_9CONI</name>
<dbReference type="SMART" id="SM00717">
    <property type="entry name" value="SANT"/>
    <property type="match status" value="1"/>
</dbReference>